<proteinExistence type="predicted"/>
<dbReference type="Proteomes" id="UP000593564">
    <property type="component" value="Unassembled WGS sequence"/>
</dbReference>
<reference evidence="1 2" key="2">
    <citation type="submission" date="2020-07" db="EMBL/GenBank/DDBJ databases">
        <title>Genome assembly of wild tea tree DASZ reveals pedigree and selection history of tea varieties.</title>
        <authorList>
            <person name="Zhang W."/>
        </authorList>
    </citation>
    <scope>NUCLEOTIDE SEQUENCE [LARGE SCALE GENOMIC DNA]</scope>
    <source>
        <strain evidence="2">cv. G240</strain>
        <tissue evidence="1">Leaf</tissue>
    </source>
</reference>
<name>A0A7J7HV84_CAMSI</name>
<keyword evidence="2" id="KW-1185">Reference proteome</keyword>
<evidence type="ECO:0000313" key="1">
    <source>
        <dbReference type="EMBL" id="KAF5956770.1"/>
    </source>
</evidence>
<dbReference type="EMBL" id="JACBKZ010000002">
    <property type="protein sequence ID" value="KAF5956770.1"/>
    <property type="molecule type" value="Genomic_DNA"/>
</dbReference>
<reference evidence="2" key="1">
    <citation type="journal article" date="2020" name="Nat. Commun.">
        <title>Genome assembly of wild tea tree DASZ reveals pedigree and selection history of tea varieties.</title>
        <authorList>
            <person name="Zhang W."/>
            <person name="Zhang Y."/>
            <person name="Qiu H."/>
            <person name="Guo Y."/>
            <person name="Wan H."/>
            <person name="Zhang X."/>
            <person name="Scossa F."/>
            <person name="Alseekh S."/>
            <person name="Zhang Q."/>
            <person name="Wang P."/>
            <person name="Xu L."/>
            <person name="Schmidt M.H."/>
            <person name="Jia X."/>
            <person name="Li D."/>
            <person name="Zhu A."/>
            <person name="Guo F."/>
            <person name="Chen W."/>
            <person name="Ni D."/>
            <person name="Usadel B."/>
            <person name="Fernie A.R."/>
            <person name="Wen W."/>
        </authorList>
    </citation>
    <scope>NUCLEOTIDE SEQUENCE [LARGE SCALE GENOMIC DNA]</scope>
    <source>
        <strain evidence="2">cv. G240</strain>
    </source>
</reference>
<organism evidence="1 2">
    <name type="scientific">Camellia sinensis</name>
    <name type="common">Tea plant</name>
    <name type="synonym">Thea sinensis</name>
    <dbReference type="NCBI Taxonomy" id="4442"/>
    <lineage>
        <taxon>Eukaryota</taxon>
        <taxon>Viridiplantae</taxon>
        <taxon>Streptophyta</taxon>
        <taxon>Embryophyta</taxon>
        <taxon>Tracheophyta</taxon>
        <taxon>Spermatophyta</taxon>
        <taxon>Magnoliopsida</taxon>
        <taxon>eudicotyledons</taxon>
        <taxon>Gunneridae</taxon>
        <taxon>Pentapetalae</taxon>
        <taxon>asterids</taxon>
        <taxon>Ericales</taxon>
        <taxon>Theaceae</taxon>
        <taxon>Camellia</taxon>
    </lineage>
</organism>
<gene>
    <name evidence="1" type="ORF">HYC85_003995</name>
</gene>
<comment type="caution">
    <text evidence="1">The sequence shown here is derived from an EMBL/GenBank/DDBJ whole genome shotgun (WGS) entry which is preliminary data.</text>
</comment>
<protein>
    <submittedName>
        <fullName evidence="1">Uncharacterized protein</fullName>
    </submittedName>
</protein>
<evidence type="ECO:0000313" key="2">
    <source>
        <dbReference type="Proteomes" id="UP000593564"/>
    </source>
</evidence>
<dbReference type="AlphaFoldDB" id="A0A7J7HV84"/>
<sequence length="67" mass="7563">MFNLLHTNLVFLKNQHNTPSFLCSWRAVARPSLLSNYAFQVGSSKIIQAPRHCNVSPNKTTATTEFL</sequence>
<accession>A0A7J7HV84</accession>